<keyword evidence="2" id="KW-1185">Reference proteome</keyword>
<sequence length="346" mass="37727">MQPFPDLSMPVWTPKMAQRIERASASIARLDARVAVSPVANAWRQRAAWSGYAASLRGQSTEIEEIDIFARECGVSIPGRISPPSMSDDAGDLTRWQADLRDHSVHHWRDDVAYSTATPDDWRNRPALLRALEMLGRHARANRSIASWLNLPRLLHSMEVTATPLPCLAIADKALRLTPRDGEAIVARFLRQIAKAAVTGLQRLDAMEEHRLLAATVAGNIVRPGKLLPLLALLQLRPVTSPRVVARQLELSISGAGKLLARAADAGLLVEISGRQAWKTYLVTDLAVAFGFARRSVGRPLKPPKVSEALDPSLSRFDVEMAELDAMLARLGVGSDVGDGDGVDQT</sequence>
<organism evidence="1 2">
    <name type="scientific">Alterirhizorhabdus solaris</name>
    <dbReference type="NCBI Taxonomy" id="2529389"/>
    <lineage>
        <taxon>Bacteria</taxon>
        <taxon>Pseudomonadati</taxon>
        <taxon>Pseudomonadota</taxon>
        <taxon>Alphaproteobacteria</taxon>
        <taxon>Sphingomonadales</taxon>
        <taxon>Rhizorhabdaceae</taxon>
        <taxon>Alterirhizorhabdus</taxon>
    </lineage>
</organism>
<comment type="caution">
    <text evidence="1">The sequence shown here is derived from an EMBL/GenBank/DDBJ whole genome shotgun (WGS) entry which is preliminary data.</text>
</comment>
<dbReference type="AlphaFoldDB" id="A0A558RAL0"/>
<dbReference type="EMBL" id="VNIM01000010">
    <property type="protein sequence ID" value="TVV76426.1"/>
    <property type="molecule type" value="Genomic_DNA"/>
</dbReference>
<dbReference type="OrthoDB" id="7492875at2"/>
<dbReference type="Proteomes" id="UP000318681">
    <property type="component" value="Unassembled WGS sequence"/>
</dbReference>
<proteinExistence type="predicted"/>
<gene>
    <name evidence="1" type="ORF">FOY91_04155</name>
</gene>
<evidence type="ECO:0000313" key="1">
    <source>
        <dbReference type="EMBL" id="TVV76426.1"/>
    </source>
</evidence>
<evidence type="ECO:0000313" key="2">
    <source>
        <dbReference type="Proteomes" id="UP000318681"/>
    </source>
</evidence>
<reference evidence="1 2" key="1">
    <citation type="submission" date="2019-07" db="EMBL/GenBank/DDBJ databases">
        <title>Sphingomonas solaris sp. nov., isolated from a solar panel from Boston, Massachusetts.</title>
        <authorList>
            <person name="Tanner K."/>
            <person name="Pascual J."/>
            <person name="Mancuso C."/>
            <person name="Pereto J."/>
            <person name="Khalil A."/>
            <person name="Vilanova C."/>
        </authorList>
    </citation>
    <scope>NUCLEOTIDE SEQUENCE [LARGE SCALE GENOMIC DNA]</scope>
    <source>
        <strain evidence="1 2">R4DWN</strain>
    </source>
</reference>
<protein>
    <submittedName>
        <fullName evidence="1">Uncharacterized protein</fullName>
    </submittedName>
</protein>
<name>A0A558RAL0_9SPHN</name>
<accession>A0A558RAL0</accession>